<dbReference type="HOGENOM" id="CLU_3380166_0_0_6"/>
<dbReference type="Proteomes" id="UP000008871">
    <property type="component" value="Chromosome"/>
</dbReference>
<reference evidence="1 2" key="1">
    <citation type="journal article" date="2006" name="Nat. Biotechnol.">
        <title>Genome sequence of the ubiquitous hydrocarbon-degrading marine bacterium Alcanivorax borkumensis.</title>
        <authorList>
            <person name="Schneiker S."/>
            <person name="Martins dos Santos V.A.P."/>
            <person name="Bartels D."/>
            <person name="Bekel T."/>
            <person name="Brecht M."/>
            <person name="Buhrmester J."/>
            <person name="Chernikova T.N."/>
            <person name="Denaro R."/>
            <person name="Ferrer M."/>
            <person name="Gertler C."/>
            <person name="Goesmann A."/>
            <person name="Golyshina O.V."/>
            <person name="Kaminski F."/>
            <person name="Khachane A.N."/>
            <person name="Lang S."/>
            <person name="Linke B."/>
            <person name="McHardy A.C."/>
            <person name="Meyer F."/>
            <person name="Nechitaylo T."/>
            <person name="Puehler A."/>
            <person name="Regenhardt D."/>
            <person name="Rupp O."/>
            <person name="Sabirova J.S."/>
            <person name="Selbitschka W."/>
            <person name="Yakimov M.M."/>
            <person name="Timmis K.N."/>
            <person name="Vorhoelter F.-J."/>
            <person name="Weidner S."/>
            <person name="Kaiser O."/>
            <person name="Golyshin P.N."/>
        </authorList>
    </citation>
    <scope>NUCLEOTIDE SEQUENCE [LARGE SCALE GENOMIC DNA]</scope>
    <source>
        <strain evidence="2">ATCC 700651 / DSM 11573 / NCIMB 13689 / SK2</strain>
    </source>
</reference>
<dbReference type="EMBL" id="AM286690">
    <property type="protein sequence ID" value="CAL17373.1"/>
    <property type="molecule type" value="Genomic_DNA"/>
</dbReference>
<dbReference type="AlphaFoldDB" id="Q0VN75"/>
<protein>
    <submittedName>
        <fullName evidence="1">Uncharacterized protein</fullName>
    </submittedName>
</protein>
<evidence type="ECO:0000313" key="2">
    <source>
        <dbReference type="Proteomes" id="UP000008871"/>
    </source>
</evidence>
<sequence length="33" mass="3838">MAGYGADDKCPRVVIRYEGKEVKKIEQRTLDRL</sequence>
<gene>
    <name evidence="1" type="ordered locus">ABO_1925</name>
</gene>
<dbReference type="KEGG" id="abo:ABO_1925"/>
<name>Q0VN75_ALCBS</name>
<proteinExistence type="predicted"/>
<keyword evidence="2" id="KW-1185">Reference proteome</keyword>
<accession>Q0VN75</accession>
<evidence type="ECO:0000313" key="1">
    <source>
        <dbReference type="EMBL" id="CAL17373.1"/>
    </source>
</evidence>
<organism evidence="1 2">
    <name type="scientific">Alcanivorax borkumensis (strain ATCC 700651 / DSM 11573 / NCIMB 13689 / SK2)</name>
    <dbReference type="NCBI Taxonomy" id="393595"/>
    <lineage>
        <taxon>Bacteria</taxon>
        <taxon>Pseudomonadati</taxon>
        <taxon>Pseudomonadota</taxon>
        <taxon>Gammaproteobacteria</taxon>
        <taxon>Oceanospirillales</taxon>
        <taxon>Alcanivoracaceae</taxon>
        <taxon>Alcanivorax</taxon>
    </lineage>
</organism>
<dbReference type="STRING" id="393595.ABO_1925"/>